<dbReference type="AlphaFoldDB" id="A0AAP2FR23"/>
<sequence>MIAATSPYYPAFVGNVVPHPLFDGIIENMDGGMMYAAEVITLDLGEAEMSNSNSYIDELLRALKITWPLLVVVIASSYGFFSLTQSRIDSQMAEVRAQIASDRKDASSDNATLRSDLNNGFNRVADKLDELNKTISSIQVEQATQKAKAETSSHN</sequence>
<organism evidence="1 2">
    <name type="scientific">Klebsiella oxytoca</name>
    <dbReference type="NCBI Taxonomy" id="571"/>
    <lineage>
        <taxon>Bacteria</taxon>
        <taxon>Pseudomonadati</taxon>
        <taxon>Pseudomonadota</taxon>
        <taxon>Gammaproteobacteria</taxon>
        <taxon>Enterobacterales</taxon>
        <taxon>Enterobacteriaceae</taxon>
        <taxon>Klebsiella/Raoultella group</taxon>
        <taxon>Klebsiella</taxon>
    </lineage>
</organism>
<dbReference type="EMBL" id="JAGKON010000097">
    <property type="protein sequence ID" value="MBQ0604617.1"/>
    <property type="molecule type" value="Genomic_DNA"/>
</dbReference>
<evidence type="ECO:0000313" key="1">
    <source>
        <dbReference type="EMBL" id="MBQ0604617.1"/>
    </source>
</evidence>
<gene>
    <name evidence="1" type="ORF">J7S78_33215</name>
</gene>
<dbReference type="RefSeq" id="WP_064353437.1">
    <property type="nucleotide sequence ID" value="NZ_CAXLPL010000001.1"/>
</dbReference>
<proteinExistence type="predicted"/>
<dbReference type="Proteomes" id="UP000673434">
    <property type="component" value="Unassembled WGS sequence"/>
</dbReference>
<comment type="caution">
    <text evidence="1">The sequence shown here is derived from an EMBL/GenBank/DDBJ whole genome shotgun (WGS) entry which is preliminary data.</text>
</comment>
<evidence type="ECO:0000313" key="2">
    <source>
        <dbReference type="Proteomes" id="UP000673434"/>
    </source>
</evidence>
<accession>A0AAP2FR23</accession>
<keyword evidence="2" id="KW-1185">Reference proteome</keyword>
<reference evidence="1 2" key="1">
    <citation type="submission" date="2021-03" db="EMBL/GenBank/DDBJ databases">
        <authorList>
            <person name="Stanton E."/>
        </authorList>
    </citation>
    <scope>NUCLEOTIDE SEQUENCE [LARGE SCALE GENOMIC DNA]</scope>
    <source>
        <strain evidence="1 2">2020EL-00037</strain>
    </source>
</reference>
<name>A0AAP2FR23_KLEOX</name>
<protein>
    <submittedName>
        <fullName evidence="1">Uncharacterized protein</fullName>
    </submittedName>
</protein>